<dbReference type="SUPFAM" id="SSF52499">
    <property type="entry name" value="Isochorismatase-like hydrolases"/>
    <property type="match status" value="1"/>
</dbReference>
<dbReference type="RefSeq" id="WP_061522277.1">
    <property type="nucleotide sequence ID" value="NZ_JARLZY010000011.1"/>
</dbReference>
<dbReference type="PANTHER" id="PTHR43540:SF3">
    <property type="entry name" value="ENTEROBACTIN SYNTHASE COMPONENT B"/>
    <property type="match status" value="1"/>
</dbReference>
<comment type="caution">
    <text evidence="10">The sequence shown here is derived from an EMBL/GenBank/DDBJ whole genome shotgun (WGS) entry which is preliminary data.</text>
</comment>
<dbReference type="PIRSF" id="PIRSF001111">
    <property type="entry name" value="Isochorismatase"/>
    <property type="match status" value="1"/>
</dbReference>
<evidence type="ECO:0000256" key="7">
    <source>
        <dbReference type="ARBA" id="ARBA00048590"/>
    </source>
</evidence>
<evidence type="ECO:0000256" key="8">
    <source>
        <dbReference type="PIRSR" id="PIRSR001111-50"/>
    </source>
</evidence>
<dbReference type="InterPro" id="IPR009081">
    <property type="entry name" value="PP-bd_ACP"/>
</dbReference>
<protein>
    <recommendedName>
        <fullName evidence="3">isochorismatase</fullName>
        <ecNumber evidence="3">3.3.2.1</ecNumber>
    </recommendedName>
</protein>
<evidence type="ECO:0000256" key="6">
    <source>
        <dbReference type="ARBA" id="ARBA00022801"/>
    </source>
</evidence>
<dbReference type="InterPro" id="IPR050272">
    <property type="entry name" value="Isochorismatase-like_hydrls"/>
</dbReference>
<organism evidence="10 11">
    <name type="scientific">Bacillus nakamurai</name>
    <dbReference type="NCBI Taxonomy" id="1793963"/>
    <lineage>
        <taxon>Bacteria</taxon>
        <taxon>Bacillati</taxon>
        <taxon>Bacillota</taxon>
        <taxon>Bacilli</taxon>
        <taxon>Bacillales</taxon>
        <taxon>Bacillaceae</taxon>
        <taxon>Bacillus</taxon>
    </lineage>
</organism>
<evidence type="ECO:0000256" key="2">
    <source>
        <dbReference type="ARBA" id="ARBA00006336"/>
    </source>
</evidence>
<dbReference type="OrthoDB" id="257098at2"/>
<dbReference type="Gene3D" id="1.10.1200.10">
    <property type="entry name" value="ACP-like"/>
    <property type="match status" value="1"/>
</dbReference>
<evidence type="ECO:0000259" key="9">
    <source>
        <dbReference type="PROSITE" id="PS50075"/>
    </source>
</evidence>
<evidence type="ECO:0000256" key="4">
    <source>
        <dbReference type="ARBA" id="ARBA00022450"/>
    </source>
</evidence>
<comment type="cofactor">
    <cofactor evidence="8">
        <name>pantetheine 4'-phosphate</name>
        <dbReference type="ChEBI" id="CHEBI:47942"/>
    </cofactor>
    <text evidence="8">Binds 1 phosphopantetheine covalently.</text>
</comment>
<keyword evidence="4 8" id="KW-0596">Phosphopantetheine</keyword>
<keyword evidence="5 8" id="KW-0597">Phosphoprotein</keyword>
<comment type="similarity">
    <text evidence="2">Belongs to the isochorismatase family.</text>
</comment>
<evidence type="ECO:0000256" key="3">
    <source>
        <dbReference type="ARBA" id="ARBA00012100"/>
    </source>
</evidence>
<comment type="catalytic activity">
    <reaction evidence="7">
        <text>isochorismate + H2O = (2S,3S)-2,3-dihydroxy-2,3-dihydrobenzoate + pyruvate</text>
        <dbReference type="Rhea" id="RHEA:11112"/>
        <dbReference type="ChEBI" id="CHEBI:15361"/>
        <dbReference type="ChEBI" id="CHEBI:15377"/>
        <dbReference type="ChEBI" id="CHEBI:29780"/>
        <dbReference type="ChEBI" id="CHEBI:58764"/>
        <dbReference type="EC" id="3.3.2.1"/>
    </reaction>
</comment>
<dbReference type="Pfam" id="PF00550">
    <property type="entry name" value="PP-binding"/>
    <property type="match status" value="1"/>
</dbReference>
<feature type="modified residue" description="O-(pantetheine 4'-phosphoryl)serine" evidence="8">
    <location>
        <position position="262"/>
    </location>
</feature>
<dbReference type="InterPro" id="IPR036736">
    <property type="entry name" value="ACP-like_sf"/>
</dbReference>
<reference evidence="11" key="1">
    <citation type="submission" date="2016-02" db="EMBL/GenBank/DDBJ databases">
        <authorList>
            <person name="Dunlap C."/>
        </authorList>
    </citation>
    <scope>NUCLEOTIDE SEQUENCE [LARGE SCALE GENOMIC DNA]</scope>
    <source>
        <strain evidence="11">NRRL B-41092</strain>
    </source>
</reference>
<gene>
    <name evidence="10" type="ORF">AXI58_18760</name>
</gene>
<keyword evidence="11" id="KW-1185">Reference proteome</keyword>
<comment type="pathway">
    <text evidence="1">Siderophore biosynthesis.</text>
</comment>
<dbReference type="PROSITE" id="PS50075">
    <property type="entry name" value="CARRIER"/>
    <property type="match status" value="1"/>
</dbReference>
<dbReference type="InterPro" id="IPR000868">
    <property type="entry name" value="Isochorismatase-like_dom"/>
</dbReference>
<dbReference type="PANTHER" id="PTHR43540">
    <property type="entry name" value="PEROXYUREIDOACRYLATE/UREIDOACRYLATE AMIDOHYDROLASE-RELATED"/>
    <property type="match status" value="1"/>
</dbReference>
<keyword evidence="6" id="KW-0378">Hydrolase</keyword>
<dbReference type="Pfam" id="PF00857">
    <property type="entry name" value="Isochorismatase"/>
    <property type="match status" value="1"/>
</dbReference>
<evidence type="ECO:0000256" key="1">
    <source>
        <dbReference type="ARBA" id="ARBA00004924"/>
    </source>
</evidence>
<name>A0A150F786_9BACI</name>
<feature type="domain" description="Carrier" evidence="9">
    <location>
        <begin position="225"/>
        <end position="301"/>
    </location>
</feature>
<dbReference type="PRINTS" id="PR01398">
    <property type="entry name" value="ISCHRISMTASE"/>
</dbReference>
<evidence type="ECO:0000256" key="5">
    <source>
        <dbReference type="ARBA" id="ARBA00022553"/>
    </source>
</evidence>
<sequence>MAIPAIPAYALPTASDMPKNKVSWNLNPKRAVLLIHDMQNYFVDAFIKGESPITDAAANISKLKEQCKALGIPVVYTAQPGSQDPADRALLTDFWGPGLKSGPYEEKVIKELAPDDQDIVLTKWRYSAFKRTNLLNIMRESGRDQLIITGIYAHIGCLVTACEGFMEDIQSFFIGDAVADFSAEKHKMALTYAAERCAFTALTSEVLECLNGVSHSGEEPGVETGSAVLTKGRVLEQIAALLQESPSDIDEHEDLLDRGLDSVRIMSLVEQWRRAGAEVTFVELAENPTLEEWWRLLSSRSQKVLPNADYL</sequence>
<dbReference type="FunFam" id="3.40.50.850:FF:000002">
    <property type="entry name" value="Vibriobactin-specific isochorismatase"/>
    <property type="match status" value="1"/>
</dbReference>
<proteinExistence type="inferred from homology"/>
<dbReference type="CDD" id="cd01013">
    <property type="entry name" value="isochorismatase"/>
    <property type="match status" value="1"/>
</dbReference>
<dbReference type="FunFam" id="1.10.1200.10:FF:000021">
    <property type="entry name" value="Isochorismatase"/>
    <property type="match status" value="1"/>
</dbReference>
<dbReference type="AlphaFoldDB" id="A0A150F786"/>
<dbReference type="InterPro" id="IPR016291">
    <property type="entry name" value="Isochorismatase"/>
</dbReference>
<dbReference type="STRING" id="1793963.AXI58_18760"/>
<evidence type="ECO:0000313" key="11">
    <source>
        <dbReference type="Proteomes" id="UP000075430"/>
    </source>
</evidence>
<dbReference type="Gene3D" id="3.40.50.850">
    <property type="entry name" value="Isochorismatase-like"/>
    <property type="match status" value="1"/>
</dbReference>
<dbReference type="Proteomes" id="UP000075430">
    <property type="component" value="Unassembled WGS sequence"/>
</dbReference>
<dbReference type="GO" id="GO:0008908">
    <property type="term" value="F:isochorismatase activity"/>
    <property type="evidence" value="ECO:0007669"/>
    <property type="project" value="UniProtKB-EC"/>
</dbReference>
<evidence type="ECO:0000313" key="10">
    <source>
        <dbReference type="EMBL" id="KXZ17777.1"/>
    </source>
</evidence>
<dbReference type="SUPFAM" id="SSF47336">
    <property type="entry name" value="ACP-like"/>
    <property type="match status" value="1"/>
</dbReference>
<accession>A0A150F786</accession>
<dbReference type="InterPro" id="IPR036380">
    <property type="entry name" value="Isochorismatase-like_sf"/>
</dbReference>
<dbReference type="EC" id="3.3.2.1" evidence="3"/>
<dbReference type="EMBL" id="LSBA01000019">
    <property type="protein sequence ID" value="KXZ17777.1"/>
    <property type="molecule type" value="Genomic_DNA"/>
</dbReference>